<evidence type="ECO:0000256" key="5">
    <source>
        <dbReference type="ARBA" id="ARBA00022833"/>
    </source>
</evidence>
<dbReference type="AlphaFoldDB" id="A0A1E4TB24"/>
<evidence type="ECO:0000256" key="6">
    <source>
        <dbReference type="ARBA" id="ARBA00023242"/>
    </source>
</evidence>
<evidence type="ECO:0000313" key="8">
    <source>
        <dbReference type="EMBL" id="ODV88977.1"/>
    </source>
</evidence>
<evidence type="ECO:0000256" key="3">
    <source>
        <dbReference type="ARBA" id="ARBA00022723"/>
    </source>
</evidence>
<dbReference type="PANTHER" id="PTHR12786">
    <property type="entry name" value="SPLICING FACTOR SF3A-RELATED"/>
    <property type="match status" value="1"/>
</dbReference>
<sequence length="460" mass="53412">METLRHAYEDIERLEQAIADRIRKPPRGRYAQKCVEHQIKRFLDEALLQAEFIVNNPIEEELKTITDFDREYKRLKLSYVTYPDRSIPDNTYSKLPWQTDNDPALVRFTDEEVFGKFLDLNVLFETYTSLKGASDVNYDTFVSSFDTLVRDLPDSGQSYFTFLTDLQSYLVDFIRRSEPLYDLDKFLAQTEADFQSQWVANTGKIDGIAPAAGSETMFCDACQKHFKTTTYDSHLRGKKHLRNAQAVSADSHNSDIKLGTPEYEKQRTLYCILKLAEYLRPVIKATVENNERKQAMTTRERQLEQQAIRTEYDDPSMFESKLEVDSDSDSDDLTKSHNPLKVPLGWDGKPIPLWLYKLQGLNMEFTCEICGNYLYRGRKAFEQHFTEQRHLNGLNVLGIQSPEAMKEITSIQEALDLWNIIKTNQRKERSKEENAVEMEDENGNVMSAKIYEDLKKQGIL</sequence>
<comment type="subcellular location">
    <subcellularLocation>
        <location evidence="1">Nucleus</location>
    </subcellularLocation>
</comment>
<keyword evidence="6" id="KW-0539">Nucleus</keyword>
<keyword evidence="4" id="KW-0863">Zinc-finger</keyword>
<protein>
    <recommendedName>
        <fullName evidence="7">Matrin-type domain-containing protein</fullName>
    </recommendedName>
</protein>
<dbReference type="InterPro" id="IPR036236">
    <property type="entry name" value="Znf_C2H2_sf"/>
</dbReference>
<name>A0A1E4TB24_9ASCO</name>
<gene>
    <name evidence="8" type="ORF">CANCADRAFT_3617</name>
</gene>
<dbReference type="InterPro" id="IPR000690">
    <property type="entry name" value="Matrin/U1-C_Znf_C2H2"/>
</dbReference>
<feature type="domain" description="Matrin-type" evidence="7">
    <location>
        <begin position="365"/>
        <end position="396"/>
    </location>
</feature>
<dbReference type="OrthoDB" id="2160351at2759"/>
<reference evidence="9" key="1">
    <citation type="submission" date="2016-02" db="EMBL/GenBank/DDBJ databases">
        <title>Comparative genomics of biotechnologically important yeasts.</title>
        <authorList>
            <consortium name="DOE Joint Genome Institute"/>
            <person name="Riley R."/>
            <person name="Haridas S."/>
            <person name="Wolfe K.H."/>
            <person name="Lopes M.R."/>
            <person name="Hittinger C.T."/>
            <person name="Goker M."/>
            <person name="Salamov A."/>
            <person name="Wisecaver J."/>
            <person name="Long T.M."/>
            <person name="Aerts A.L."/>
            <person name="Barry K."/>
            <person name="Choi C."/>
            <person name="Clum A."/>
            <person name="Coughlan A.Y."/>
            <person name="Deshpande S."/>
            <person name="Douglass A.P."/>
            <person name="Hanson S.J."/>
            <person name="Klenk H.-P."/>
            <person name="Labutti K."/>
            <person name="Lapidus A."/>
            <person name="Lindquist E."/>
            <person name="Lipzen A."/>
            <person name="Meier-Kolthoff J.P."/>
            <person name="Ohm R.A."/>
            <person name="Otillar R.P."/>
            <person name="Pangilinan J."/>
            <person name="Peng Y."/>
            <person name="Rokas A."/>
            <person name="Rosa C.A."/>
            <person name="Scheuner C."/>
            <person name="Sibirny A.A."/>
            <person name="Slot J.C."/>
            <person name="Stielow J.B."/>
            <person name="Sun H."/>
            <person name="Kurtzman C.P."/>
            <person name="Blackwell M."/>
            <person name="Jeffries T.W."/>
            <person name="Grigoriev I.V."/>
        </authorList>
    </citation>
    <scope>NUCLEOTIDE SEQUENCE [LARGE SCALE GENOMIC DNA]</scope>
    <source>
        <strain evidence="9">NRRL Y-17796</strain>
    </source>
</reference>
<proteinExistence type="inferred from homology"/>
<dbReference type="Pfam" id="PF16837">
    <property type="entry name" value="SF3A3"/>
    <property type="match status" value="1"/>
</dbReference>
<dbReference type="InterPro" id="IPR031774">
    <property type="entry name" value="SF3A3_dom"/>
</dbReference>
<comment type="similarity">
    <text evidence="2">Belongs to the SF3A3 family.</text>
</comment>
<dbReference type="GO" id="GO:0008270">
    <property type="term" value="F:zinc ion binding"/>
    <property type="evidence" value="ECO:0007669"/>
    <property type="project" value="UniProtKB-KW"/>
</dbReference>
<dbReference type="GO" id="GO:0000398">
    <property type="term" value="P:mRNA splicing, via spliceosome"/>
    <property type="evidence" value="ECO:0007669"/>
    <property type="project" value="InterPro"/>
</dbReference>
<dbReference type="Proteomes" id="UP000095023">
    <property type="component" value="Unassembled WGS sequence"/>
</dbReference>
<dbReference type="PROSITE" id="PS50171">
    <property type="entry name" value="ZF_MATRIN"/>
    <property type="match status" value="1"/>
</dbReference>
<dbReference type="SUPFAM" id="SSF57667">
    <property type="entry name" value="beta-beta-alpha zinc fingers"/>
    <property type="match status" value="1"/>
</dbReference>
<organism evidence="8 9">
    <name type="scientific">Tortispora caseinolytica NRRL Y-17796</name>
    <dbReference type="NCBI Taxonomy" id="767744"/>
    <lineage>
        <taxon>Eukaryota</taxon>
        <taxon>Fungi</taxon>
        <taxon>Dikarya</taxon>
        <taxon>Ascomycota</taxon>
        <taxon>Saccharomycotina</taxon>
        <taxon>Trigonopsidomycetes</taxon>
        <taxon>Trigonopsidales</taxon>
        <taxon>Trigonopsidaceae</taxon>
        <taxon>Tortispora</taxon>
    </lineage>
</organism>
<accession>A0A1E4TB24</accession>
<dbReference type="SMART" id="SM00451">
    <property type="entry name" value="ZnF_U1"/>
    <property type="match status" value="1"/>
</dbReference>
<keyword evidence="5" id="KW-0862">Zinc</keyword>
<dbReference type="EMBL" id="KV453843">
    <property type="protein sequence ID" value="ODV88977.1"/>
    <property type="molecule type" value="Genomic_DNA"/>
</dbReference>
<keyword evidence="3" id="KW-0479">Metal-binding</keyword>
<evidence type="ECO:0000313" key="9">
    <source>
        <dbReference type="Proteomes" id="UP000095023"/>
    </source>
</evidence>
<keyword evidence="9" id="KW-1185">Reference proteome</keyword>
<dbReference type="Pfam" id="PF11931">
    <property type="entry name" value="SF3a60_Prp9_C"/>
    <property type="match status" value="1"/>
</dbReference>
<dbReference type="InterPro" id="IPR051421">
    <property type="entry name" value="RNA_Proc_DNA_Dmg_Regulator"/>
</dbReference>
<evidence type="ECO:0000256" key="2">
    <source>
        <dbReference type="ARBA" id="ARBA00008776"/>
    </source>
</evidence>
<dbReference type="GO" id="GO:0005681">
    <property type="term" value="C:spliceosomal complex"/>
    <property type="evidence" value="ECO:0007669"/>
    <property type="project" value="InterPro"/>
</dbReference>
<dbReference type="InterPro" id="IPR013087">
    <property type="entry name" value="Znf_C2H2_type"/>
</dbReference>
<dbReference type="InterPro" id="IPR024598">
    <property type="entry name" value="SF3a60/Prp9_C"/>
</dbReference>
<evidence type="ECO:0000256" key="1">
    <source>
        <dbReference type="ARBA" id="ARBA00004123"/>
    </source>
</evidence>
<dbReference type="Pfam" id="PF12874">
    <property type="entry name" value="zf-met"/>
    <property type="match status" value="1"/>
</dbReference>
<dbReference type="GO" id="GO:0003723">
    <property type="term" value="F:RNA binding"/>
    <property type="evidence" value="ECO:0007669"/>
    <property type="project" value="InterPro"/>
</dbReference>
<evidence type="ECO:0000259" key="7">
    <source>
        <dbReference type="PROSITE" id="PS50171"/>
    </source>
</evidence>
<evidence type="ECO:0000256" key="4">
    <source>
        <dbReference type="ARBA" id="ARBA00022771"/>
    </source>
</evidence>
<dbReference type="InterPro" id="IPR003604">
    <property type="entry name" value="Matrin/U1-like-C_Znf_C2H2"/>
</dbReference>
<dbReference type="PANTHER" id="PTHR12786:SF2">
    <property type="entry name" value="SPLICING FACTOR 3A SUBUNIT 3"/>
    <property type="match status" value="1"/>
</dbReference>
<dbReference type="Gene3D" id="3.30.160.60">
    <property type="entry name" value="Classic Zinc Finger"/>
    <property type="match status" value="1"/>
</dbReference>